<evidence type="ECO:0000259" key="3">
    <source>
        <dbReference type="PROSITE" id="PS50202"/>
    </source>
</evidence>
<dbReference type="PANTHER" id="PTHR21513:SF19">
    <property type="entry name" value="MAJOR SPERM PROTEIN"/>
    <property type="match status" value="1"/>
</dbReference>
<dbReference type="InterPro" id="IPR008962">
    <property type="entry name" value="PapD-like_sf"/>
</dbReference>
<dbReference type="EMBL" id="UYYB01106830">
    <property type="protein sequence ID" value="VDM79928.1"/>
    <property type="molecule type" value="Genomic_DNA"/>
</dbReference>
<evidence type="ECO:0000313" key="4">
    <source>
        <dbReference type="EMBL" id="VDM79928.1"/>
    </source>
</evidence>
<feature type="domain" description="MSP" evidence="3">
    <location>
        <begin position="84"/>
        <end position="201"/>
    </location>
</feature>
<evidence type="ECO:0000256" key="2">
    <source>
        <dbReference type="SAM" id="MobiDB-lite"/>
    </source>
</evidence>
<dbReference type="AlphaFoldDB" id="A0A3P7LL63"/>
<gene>
    <name evidence="4" type="ORF">SVUK_LOCUS14926</name>
</gene>
<reference evidence="4 5" key="1">
    <citation type="submission" date="2018-11" db="EMBL/GenBank/DDBJ databases">
        <authorList>
            <consortium name="Pathogen Informatics"/>
        </authorList>
    </citation>
    <scope>NUCLEOTIDE SEQUENCE [LARGE SCALE GENOMIC DNA]</scope>
</reference>
<dbReference type="InterPro" id="IPR000535">
    <property type="entry name" value="MSP_dom"/>
</dbReference>
<dbReference type="SUPFAM" id="SSF49354">
    <property type="entry name" value="PapD-like"/>
    <property type="match status" value="1"/>
</dbReference>
<feature type="compositionally biased region" description="Basic and acidic residues" evidence="2">
    <location>
        <begin position="29"/>
        <end position="79"/>
    </location>
</feature>
<dbReference type="PANTHER" id="PTHR21513">
    <property type="entry name" value="MAJOR SPERM PROTEIN"/>
    <property type="match status" value="1"/>
</dbReference>
<sequence length="218" mass="24557">MDAEKGNGSCAPLGAKEGRNRAGVGKLPSEAEEKSDKSKEKEEKKKEEGEDKDKEKDKEKEPKDEEAQAKGDEQEESHVLGKSAETLGKGKSVIFKVPEEHKPVWSDIKIQNPSNEKKTFKVKCTSNLHFRVQPPLGFIKPNDTARIRVWFQNQKGIPTEKKRHYFAIYFMPAQEGKTVKDMWPKNAKHEGICRVCVVFEKAVGDKPDSAKPPDNPSK</sequence>
<proteinExistence type="predicted"/>
<dbReference type="Proteomes" id="UP000270094">
    <property type="component" value="Unassembled WGS sequence"/>
</dbReference>
<dbReference type="OrthoDB" id="5915816at2759"/>
<dbReference type="InterPro" id="IPR013783">
    <property type="entry name" value="Ig-like_fold"/>
</dbReference>
<dbReference type="PROSITE" id="PS50202">
    <property type="entry name" value="MSP"/>
    <property type="match status" value="1"/>
</dbReference>
<protein>
    <recommendedName>
        <fullName evidence="1">Major sperm protein</fullName>
    </recommendedName>
</protein>
<name>A0A3P7LL63_STRVU</name>
<evidence type="ECO:0000256" key="1">
    <source>
        <dbReference type="RuleBase" id="RU003425"/>
    </source>
</evidence>
<keyword evidence="1" id="KW-0206">Cytoskeleton</keyword>
<keyword evidence="5" id="KW-1185">Reference proteome</keyword>
<accession>A0A3P7LL63</accession>
<feature type="region of interest" description="Disordered" evidence="2">
    <location>
        <begin position="1"/>
        <end position="85"/>
    </location>
</feature>
<evidence type="ECO:0000313" key="5">
    <source>
        <dbReference type="Proteomes" id="UP000270094"/>
    </source>
</evidence>
<dbReference type="Gene3D" id="2.60.40.10">
    <property type="entry name" value="Immunoglobulins"/>
    <property type="match status" value="1"/>
</dbReference>
<dbReference type="Pfam" id="PF00635">
    <property type="entry name" value="Motile_Sperm"/>
    <property type="match status" value="1"/>
</dbReference>
<comment type="function">
    <text evidence="1">Central component in molecular interactions underlying sperm crawling. Forms an extensive filament system that extends from sperm villipoda, along the leading edge of the pseudopod.</text>
</comment>
<organism evidence="4 5">
    <name type="scientific">Strongylus vulgaris</name>
    <name type="common">Blood worm</name>
    <dbReference type="NCBI Taxonomy" id="40348"/>
    <lineage>
        <taxon>Eukaryota</taxon>
        <taxon>Metazoa</taxon>
        <taxon>Ecdysozoa</taxon>
        <taxon>Nematoda</taxon>
        <taxon>Chromadorea</taxon>
        <taxon>Rhabditida</taxon>
        <taxon>Rhabditina</taxon>
        <taxon>Rhabditomorpha</taxon>
        <taxon>Strongyloidea</taxon>
        <taxon>Strongylidae</taxon>
        <taxon>Strongylus</taxon>
    </lineage>
</organism>
<keyword evidence="1" id="KW-0963">Cytoplasm</keyword>